<dbReference type="PANTHER" id="PTHR12790">
    <property type="entry name" value="TRANSCRIPTION INITIATION FACTOR IA RRN3"/>
    <property type="match status" value="1"/>
</dbReference>
<reference evidence="4" key="1">
    <citation type="journal article" date="2020" name="Stud. Mycol.">
        <title>101 Dothideomycetes genomes: A test case for predicting lifestyles and emergence of pathogens.</title>
        <authorList>
            <person name="Haridas S."/>
            <person name="Albert R."/>
            <person name="Binder M."/>
            <person name="Bloem J."/>
            <person name="LaButti K."/>
            <person name="Salamov A."/>
            <person name="Andreopoulos B."/>
            <person name="Baker S."/>
            <person name="Barry K."/>
            <person name="Bills G."/>
            <person name="Bluhm B."/>
            <person name="Cannon C."/>
            <person name="Castanera R."/>
            <person name="Culley D."/>
            <person name="Daum C."/>
            <person name="Ezra D."/>
            <person name="Gonzalez J."/>
            <person name="Henrissat B."/>
            <person name="Kuo A."/>
            <person name="Liang C."/>
            <person name="Lipzen A."/>
            <person name="Lutzoni F."/>
            <person name="Magnuson J."/>
            <person name="Mondo S."/>
            <person name="Nolan M."/>
            <person name="Ohm R."/>
            <person name="Pangilinan J."/>
            <person name="Park H.-J."/>
            <person name="Ramirez L."/>
            <person name="Alfaro M."/>
            <person name="Sun H."/>
            <person name="Tritt A."/>
            <person name="Yoshinaga Y."/>
            <person name="Zwiers L.-H."/>
            <person name="Turgeon B."/>
            <person name="Goodwin S."/>
            <person name="Spatafora J."/>
            <person name="Crous P."/>
            <person name="Grigoriev I."/>
        </authorList>
    </citation>
    <scope>NUCLEOTIDE SEQUENCE [LARGE SCALE GENOMIC DNA]</scope>
    <source>
        <strain evidence="4">CECT 20119</strain>
    </source>
</reference>
<feature type="region of interest" description="Disordered" evidence="2">
    <location>
        <begin position="1"/>
        <end position="43"/>
    </location>
</feature>
<evidence type="ECO:0000256" key="2">
    <source>
        <dbReference type="SAM" id="MobiDB-lite"/>
    </source>
</evidence>
<keyword evidence="3" id="KW-0648">Protein biosynthesis</keyword>
<dbReference type="EMBL" id="ML992509">
    <property type="protein sequence ID" value="KAF2221953.1"/>
    <property type="molecule type" value="Genomic_DNA"/>
</dbReference>
<evidence type="ECO:0000313" key="4">
    <source>
        <dbReference type="Proteomes" id="UP000799538"/>
    </source>
</evidence>
<feature type="compositionally biased region" description="Acidic residues" evidence="2">
    <location>
        <begin position="322"/>
        <end position="343"/>
    </location>
</feature>
<dbReference type="GO" id="GO:0006361">
    <property type="term" value="P:transcription initiation at RNA polymerase I promoter"/>
    <property type="evidence" value="ECO:0007669"/>
    <property type="project" value="InterPro"/>
</dbReference>
<name>A0A6A6G8R3_9PEZI</name>
<accession>A0A6A6G8R3</accession>
<dbReference type="GO" id="GO:0001181">
    <property type="term" value="F:RNA polymerase I general transcription initiation factor activity"/>
    <property type="evidence" value="ECO:0007669"/>
    <property type="project" value="InterPro"/>
</dbReference>
<dbReference type="Pfam" id="PF05327">
    <property type="entry name" value="RRN3"/>
    <property type="match status" value="1"/>
</dbReference>
<gene>
    <name evidence="3" type="ORF">BDZ85DRAFT_264654</name>
</gene>
<dbReference type="GO" id="GO:0005634">
    <property type="term" value="C:nucleus"/>
    <property type="evidence" value="ECO:0007669"/>
    <property type="project" value="TreeGrafter"/>
</dbReference>
<comment type="similarity">
    <text evidence="1">Belongs to the RRN3 family.</text>
</comment>
<keyword evidence="4" id="KW-1185">Reference proteome</keyword>
<dbReference type="GO" id="GO:0003743">
    <property type="term" value="F:translation initiation factor activity"/>
    <property type="evidence" value="ECO:0007669"/>
    <property type="project" value="UniProtKB-KW"/>
</dbReference>
<dbReference type="InterPro" id="IPR007991">
    <property type="entry name" value="RNA_pol_I_trans_ini_fac_RRN3"/>
</dbReference>
<keyword evidence="3" id="KW-0396">Initiation factor</keyword>
<feature type="region of interest" description="Disordered" evidence="2">
    <location>
        <begin position="655"/>
        <end position="694"/>
    </location>
</feature>
<protein>
    <submittedName>
        <fullName evidence="3">RNA polymerase I-specific transcription initiation factor RRN3</fullName>
    </submittedName>
</protein>
<proteinExistence type="inferred from homology"/>
<dbReference type="GO" id="GO:0001042">
    <property type="term" value="F:RNA polymerase I core binding"/>
    <property type="evidence" value="ECO:0007669"/>
    <property type="project" value="TreeGrafter"/>
</dbReference>
<feature type="region of interest" description="Disordered" evidence="2">
    <location>
        <begin position="322"/>
        <end position="346"/>
    </location>
</feature>
<feature type="compositionally biased region" description="Acidic residues" evidence="2">
    <location>
        <begin position="670"/>
        <end position="694"/>
    </location>
</feature>
<dbReference type="Proteomes" id="UP000799538">
    <property type="component" value="Unassembled WGS sequence"/>
</dbReference>
<evidence type="ECO:0000313" key="3">
    <source>
        <dbReference type="EMBL" id="KAF2221953.1"/>
    </source>
</evidence>
<dbReference type="OrthoDB" id="26970at2759"/>
<dbReference type="AlphaFoldDB" id="A0A6A6G8R3"/>
<sequence>MVSLILPKTNMPPTTPPPSTTRPKHLKRDSTHLAAPSGSLSPSKRMRVAFNDDIDVRILDEWTPRPQDLVQEEVRAAIDGHLRGANKGGDDSAYEALRTIFASAAVGEQRGGGEEGQRQDDLERPSGALLKQYLVALLRRVGDLKGCGGLVYAVLDVNWFGREEGFVALYMKFLGALGSVVPGFLRGVMEKTVRHFVNLPSSYGRLPGEPVVRKRQMLANLHSALRYLLQLIPSAGDALSDALKTQFPNHRMTDLKEYLSYVRQIFRIASYSPELQPDILTLVTERLIKIDVEIQEEIEDLDEDMEEDLMDITEKADNYFLDDDTSDSSDAESDVSSDLEDTAEERQLKSLTDKTAKLDAGMDFLFRHYAATFRPDNATHDFDALLSLFTTFVLPTYRSRHVQFLIFHVAQLDSAKSARFVSKLLSILQTSPASSPASTISAAYLSSFVARGARLPKQLIRDVTAFLIARITTLRATYDSTCRGPDIGRYLAFYASVQSLLYIFCFRWREILFNVSPTSPNAIPDSDLDWNHTPHHNCVPGLKECLHLSIFSQLNPLKVCAQPIVKQFAAISTHLNFVFVASLMETNKKVRLSSFRTYGGSTQGTGAVAKRDNALMAKGGEGHHQLDAFFPFDPYRLQRSERWLEGDYNEWRAPEGLGTRRAVRKAPETVVEESEESEQDESEGEDSDAGSESS</sequence>
<evidence type="ECO:0000256" key="1">
    <source>
        <dbReference type="ARBA" id="ARBA00010098"/>
    </source>
</evidence>
<organism evidence="3 4">
    <name type="scientific">Elsinoe ampelina</name>
    <dbReference type="NCBI Taxonomy" id="302913"/>
    <lineage>
        <taxon>Eukaryota</taxon>
        <taxon>Fungi</taxon>
        <taxon>Dikarya</taxon>
        <taxon>Ascomycota</taxon>
        <taxon>Pezizomycotina</taxon>
        <taxon>Dothideomycetes</taxon>
        <taxon>Dothideomycetidae</taxon>
        <taxon>Myriangiales</taxon>
        <taxon>Elsinoaceae</taxon>
        <taxon>Elsinoe</taxon>
    </lineage>
</organism>
<dbReference type="PANTHER" id="PTHR12790:SF0">
    <property type="entry name" value="RNA POLYMERASE I-SPECIFIC TRANSCRIPTION INITIATION FACTOR RRN3-RELATED"/>
    <property type="match status" value="1"/>
</dbReference>